<evidence type="ECO:0000313" key="4">
    <source>
        <dbReference type="Proteomes" id="UP001565471"/>
    </source>
</evidence>
<sequence>MKRSNGLPNNGYALIVDGQVKTEFTTREGAVAGARDLKRRFPVLQIRLYDAEAKRAEEFA</sequence>
<dbReference type="RefSeq" id="WP_016840642.1">
    <property type="nucleotide sequence ID" value="NZ_BJNL01000001.1"/>
</dbReference>
<evidence type="ECO:0000313" key="2">
    <source>
        <dbReference type="EMBL" id="MEY9316046.1"/>
    </source>
</evidence>
<dbReference type="EMBL" id="JBGBZA010000002">
    <property type="protein sequence ID" value="MEY9316046.1"/>
    <property type="molecule type" value="Genomic_DNA"/>
</dbReference>
<gene>
    <name evidence="2" type="ORF">ABIF29_002845</name>
    <name evidence="1" type="ORF">JOH49_008150</name>
</gene>
<dbReference type="OrthoDB" id="8265523at2"/>
<proteinExistence type="predicted"/>
<dbReference type="Proteomes" id="UP001565471">
    <property type="component" value="Unassembled WGS sequence"/>
</dbReference>
<dbReference type="AlphaFoldDB" id="A0A4Q4K2A5"/>
<comment type="caution">
    <text evidence="1">The sequence shown here is derived from an EMBL/GenBank/DDBJ whole genome shotgun (WGS) entry which is preliminary data.</text>
</comment>
<organism evidence="1 3">
    <name type="scientific">Bradyrhizobium elkanii</name>
    <dbReference type="NCBI Taxonomy" id="29448"/>
    <lineage>
        <taxon>Bacteria</taxon>
        <taxon>Pseudomonadati</taxon>
        <taxon>Pseudomonadota</taxon>
        <taxon>Alphaproteobacteria</taxon>
        <taxon>Hyphomicrobiales</taxon>
        <taxon>Nitrobacteraceae</taxon>
        <taxon>Bradyrhizobium</taxon>
    </lineage>
</organism>
<reference evidence="1" key="1">
    <citation type="submission" date="2021-02" db="EMBL/GenBank/DDBJ databases">
        <title>Genomic Encyclopedia of Type Strains, Phase IV (KMG-V): Genome sequencing to study the core and pangenomes of soil and plant-associated prokaryotes.</title>
        <authorList>
            <person name="Whitman W."/>
        </authorList>
    </citation>
    <scope>NUCLEOTIDE SEQUENCE</scope>
    <source>
        <strain evidence="1">USDA 406</strain>
    </source>
</reference>
<dbReference type="Proteomes" id="UP000673383">
    <property type="component" value="Unassembled WGS sequence"/>
</dbReference>
<evidence type="ECO:0000313" key="3">
    <source>
        <dbReference type="Proteomes" id="UP000673383"/>
    </source>
</evidence>
<dbReference type="GeneID" id="92955553"/>
<reference evidence="2 4" key="2">
    <citation type="submission" date="2024-07" db="EMBL/GenBank/DDBJ databases">
        <title>Genomic Encyclopedia of Type Strains, Phase V (KMG-V): Genome sequencing to study the core and pangenomes of soil and plant-associated prokaryotes.</title>
        <authorList>
            <person name="Whitman W."/>
        </authorList>
    </citation>
    <scope>NUCLEOTIDE SEQUENCE [LARGE SCALE GENOMIC DNA]</scope>
    <source>
        <strain evidence="2 4">USDA 415</strain>
    </source>
</reference>
<protein>
    <submittedName>
        <fullName evidence="1">Uncharacterized protein</fullName>
    </submittedName>
</protein>
<evidence type="ECO:0000313" key="1">
    <source>
        <dbReference type="EMBL" id="MBP1298397.1"/>
    </source>
</evidence>
<name>A0A4Q4K2A5_BRAEL</name>
<accession>A0A4Q4K2A5</accession>
<dbReference type="EMBL" id="JAFICZ010000001">
    <property type="protein sequence ID" value="MBP1298397.1"/>
    <property type="molecule type" value="Genomic_DNA"/>
</dbReference>
<keyword evidence="4" id="KW-1185">Reference proteome</keyword>